<organism evidence="1 2">
    <name type="scientific">Ammoniphilus resinae</name>
    <dbReference type="NCBI Taxonomy" id="861532"/>
    <lineage>
        <taxon>Bacteria</taxon>
        <taxon>Bacillati</taxon>
        <taxon>Bacillota</taxon>
        <taxon>Bacilli</taxon>
        <taxon>Bacillales</taxon>
        <taxon>Paenibacillaceae</taxon>
        <taxon>Aneurinibacillus group</taxon>
        <taxon>Ammoniphilus</taxon>
    </lineage>
</organism>
<dbReference type="Proteomes" id="UP001519343">
    <property type="component" value="Unassembled WGS sequence"/>
</dbReference>
<sequence>MSLFFRNNTPNTLYVVIAGPDSDCSPTPLVKAGYYPVQPGRSTVVWNGSVANTTFYYYAFDTVGNTWSGNFFTRIPTDRAFNMCWVADCGVTNCRTVGLRSLPIGNFTNFTLTLFISNSKTKVSSKNNRMHNSNYKIRHFKFKLSKKCIARSSVNGKTKSNRTQKCLCVKRKR</sequence>
<dbReference type="Pfam" id="PF06282">
    <property type="entry name" value="DUF1036"/>
    <property type="match status" value="1"/>
</dbReference>
<proteinExistence type="predicted"/>
<dbReference type="EMBL" id="JAGGKT010000022">
    <property type="protein sequence ID" value="MBP1934484.1"/>
    <property type="molecule type" value="Genomic_DNA"/>
</dbReference>
<dbReference type="InterPro" id="IPR009380">
    <property type="entry name" value="DUF1036"/>
</dbReference>
<dbReference type="RefSeq" id="WP_209812473.1">
    <property type="nucleotide sequence ID" value="NZ_JAGGKT010000022.1"/>
</dbReference>
<accession>A0ABS4GW39</accession>
<keyword evidence="2" id="KW-1185">Reference proteome</keyword>
<protein>
    <recommendedName>
        <fullName evidence="3">DUF1036 domain-containing protein</fullName>
    </recommendedName>
</protein>
<gene>
    <name evidence="1" type="ORF">J2Z37_004504</name>
</gene>
<evidence type="ECO:0000313" key="1">
    <source>
        <dbReference type="EMBL" id="MBP1934484.1"/>
    </source>
</evidence>
<evidence type="ECO:0008006" key="3">
    <source>
        <dbReference type="Google" id="ProtNLM"/>
    </source>
</evidence>
<evidence type="ECO:0000313" key="2">
    <source>
        <dbReference type="Proteomes" id="UP001519343"/>
    </source>
</evidence>
<reference evidence="1 2" key="1">
    <citation type="submission" date="2021-03" db="EMBL/GenBank/DDBJ databases">
        <title>Genomic Encyclopedia of Type Strains, Phase IV (KMG-IV): sequencing the most valuable type-strain genomes for metagenomic binning, comparative biology and taxonomic classification.</title>
        <authorList>
            <person name="Goeker M."/>
        </authorList>
    </citation>
    <scope>NUCLEOTIDE SEQUENCE [LARGE SCALE GENOMIC DNA]</scope>
    <source>
        <strain evidence="1 2">DSM 24738</strain>
    </source>
</reference>
<name>A0ABS4GW39_9BACL</name>
<comment type="caution">
    <text evidence="1">The sequence shown here is derived from an EMBL/GenBank/DDBJ whole genome shotgun (WGS) entry which is preliminary data.</text>
</comment>